<evidence type="ECO:0000313" key="2">
    <source>
        <dbReference type="EMBL" id="MBB5039699.1"/>
    </source>
</evidence>
<protein>
    <submittedName>
        <fullName evidence="2">Uncharacterized protein</fullName>
    </submittedName>
</protein>
<name>A0A7W7YP23_9BACT</name>
<sequence>MMPAPGVHFLACLLLFLGCHTAEAQATRSFEVESVFDLNDPFAMTKEAMDVALSGKDRSVASWSFSKMKSGDPCAILNVRSGAGFQAQMTQHRLAVSRLVAHFRNDGVGYKFEVYLGSQSDREIMESELENLFGARSTMGKVKHRDGRSSPIWRWDSERMIVISHELGSELKLEMIDPSFPLECSFPIRKTVIDLSPQLLLVAAPVDLDPLLDFDKLWTLTPTDLESMYQVKGSNHKVGAQFEWTDPEKKQARFSGKFSSSTPAATPMTLFAKALAVDQVFIEFVDGRAARMTLSIHTRGISGIIKGPQFRAKFTQAGHLVGKKLGVAPQNRSVPGSKIVRWIWQAPKCAALLEHDEFLDSAPFGPEYLRLKLAAPTK</sequence>
<dbReference type="AlphaFoldDB" id="A0A7W7YP23"/>
<gene>
    <name evidence="2" type="ORF">HNQ64_003974</name>
</gene>
<evidence type="ECO:0000256" key="1">
    <source>
        <dbReference type="SAM" id="SignalP"/>
    </source>
</evidence>
<keyword evidence="1" id="KW-0732">Signal</keyword>
<reference evidence="2 3" key="1">
    <citation type="submission" date="2020-08" db="EMBL/GenBank/DDBJ databases">
        <title>Genomic Encyclopedia of Type Strains, Phase IV (KMG-IV): sequencing the most valuable type-strain genomes for metagenomic binning, comparative biology and taxonomic classification.</title>
        <authorList>
            <person name="Goeker M."/>
        </authorList>
    </citation>
    <scope>NUCLEOTIDE SEQUENCE [LARGE SCALE GENOMIC DNA]</scope>
    <source>
        <strain evidence="2 3">DSM 12251</strain>
    </source>
</reference>
<organism evidence="2 3">
    <name type="scientific">Prosthecobacter dejongeii</name>
    <dbReference type="NCBI Taxonomy" id="48465"/>
    <lineage>
        <taxon>Bacteria</taxon>
        <taxon>Pseudomonadati</taxon>
        <taxon>Verrucomicrobiota</taxon>
        <taxon>Verrucomicrobiia</taxon>
        <taxon>Verrucomicrobiales</taxon>
        <taxon>Verrucomicrobiaceae</taxon>
        <taxon>Prosthecobacter</taxon>
    </lineage>
</organism>
<dbReference type="EMBL" id="JACHIF010000009">
    <property type="protein sequence ID" value="MBB5039699.1"/>
    <property type="molecule type" value="Genomic_DNA"/>
</dbReference>
<dbReference type="Proteomes" id="UP000534294">
    <property type="component" value="Unassembled WGS sequence"/>
</dbReference>
<keyword evidence="3" id="KW-1185">Reference proteome</keyword>
<comment type="caution">
    <text evidence="2">The sequence shown here is derived from an EMBL/GenBank/DDBJ whole genome shotgun (WGS) entry which is preliminary data.</text>
</comment>
<proteinExistence type="predicted"/>
<accession>A0A7W7YP23</accession>
<evidence type="ECO:0000313" key="3">
    <source>
        <dbReference type="Proteomes" id="UP000534294"/>
    </source>
</evidence>
<feature type="chain" id="PRO_5030635965" evidence="1">
    <location>
        <begin position="25"/>
        <end position="378"/>
    </location>
</feature>
<feature type="signal peptide" evidence="1">
    <location>
        <begin position="1"/>
        <end position="24"/>
    </location>
</feature>